<sequence length="165" mass="18594">MQRQRCEPAVRQALGEKKAYQTIYPQYIDSSLTPRDGRRLTKAQSVALPSVDEMMLALRVLGYENALFDPKASYPRSQSSGKFPMVPRGCIKVAIKAPVEEHYTGKSELDTQTRHVTVPGIESKQELLRRIAALIKEKVPNRPRMTTVEEAIAAYNPTQQPKGKR</sequence>
<dbReference type="SUPFAM" id="SSF69695">
    <property type="entry name" value="SRP19"/>
    <property type="match status" value="1"/>
</dbReference>
<dbReference type="PANTHER" id="PTHR17453">
    <property type="entry name" value="SIGNAL RECOGNITION PARTICLE 19 KD PROTEIN"/>
    <property type="match status" value="1"/>
</dbReference>
<dbReference type="EMBL" id="LJSK01000017">
    <property type="protein sequence ID" value="KPI89728.1"/>
    <property type="molecule type" value="Genomic_DNA"/>
</dbReference>
<evidence type="ECO:0000256" key="2">
    <source>
        <dbReference type="ARBA" id="ARBA00022490"/>
    </source>
</evidence>
<organism evidence="5 6">
    <name type="scientific">Leptomonas seymouri</name>
    <dbReference type="NCBI Taxonomy" id="5684"/>
    <lineage>
        <taxon>Eukaryota</taxon>
        <taxon>Discoba</taxon>
        <taxon>Euglenozoa</taxon>
        <taxon>Kinetoplastea</taxon>
        <taxon>Metakinetoplastina</taxon>
        <taxon>Trypanosomatida</taxon>
        <taxon>Trypanosomatidae</taxon>
        <taxon>Leishmaniinae</taxon>
        <taxon>Leptomonas</taxon>
    </lineage>
</organism>
<comment type="subcellular location">
    <subcellularLocation>
        <location evidence="1">Cytoplasm</location>
    </subcellularLocation>
</comment>
<protein>
    <submittedName>
        <fullName evidence="5">Uncharacterized protein</fullName>
    </submittedName>
</protein>
<evidence type="ECO:0000256" key="1">
    <source>
        <dbReference type="ARBA" id="ARBA00004496"/>
    </source>
</evidence>
<dbReference type="PANTHER" id="PTHR17453:SF0">
    <property type="entry name" value="SIGNAL RECOGNITION PARTICLE 19 KDA PROTEIN"/>
    <property type="match status" value="1"/>
</dbReference>
<keyword evidence="3" id="KW-0733">Signal recognition particle</keyword>
<dbReference type="InterPro" id="IPR002778">
    <property type="entry name" value="Signal_recog_particle_SRP19"/>
</dbReference>
<dbReference type="Gene3D" id="3.30.56.30">
    <property type="entry name" value="Signal recognition particle, SRP19-like subunit"/>
    <property type="match status" value="1"/>
</dbReference>
<keyword evidence="4" id="KW-0687">Ribonucleoprotein</keyword>
<comment type="caution">
    <text evidence="5">The sequence shown here is derived from an EMBL/GenBank/DDBJ whole genome shotgun (WGS) entry which is preliminary data.</text>
</comment>
<dbReference type="Proteomes" id="UP000038009">
    <property type="component" value="Unassembled WGS sequence"/>
</dbReference>
<evidence type="ECO:0000313" key="6">
    <source>
        <dbReference type="Proteomes" id="UP000038009"/>
    </source>
</evidence>
<evidence type="ECO:0000256" key="3">
    <source>
        <dbReference type="ARBA" id="ARBA00023135"/>
    </source>
</evidence>
<dbReference type="OrthoDB" id="2190947at2759"/>
<reference evidence="5 6" key="1">
    <citation type="journal article" date="2015" name="PLoS Pathog.">
        <title>Leptomonas seymouri: Adaptations to the Dixenous Life Cycle Analyzed by Genome Sequencing, Transcriptome Profiling and Co-infection with Leishmania donovani.</title>
        <authorList>
            <person name="Kraeva N."/>
            <person name="Butenko A."/>
            <person name="Hlavacova J."/>
            <person name="Kostygov A."/>
            <person name="Myskova J."/>
            <person name="Grybchuk D."/>
            <person name="Lestinova T."/>
            <person name="Votypka J."/>
            <person name="Volf P."/>
            <person name="Opperdoes F."/>
            <person name="Flegontov P."/>
            <person name="Lukes J."/>
            <person name="Yurchenko V."/>
        </authorList>
    </citation>
    <scope>NUCLEOTIDE SEQUENCE [LARGE SCALE GENOMIC DNA]</scope>
    <source>
        <strain evidence="5 6">ATCC 30220</strain>
    </source>
</reference>
<evidence type="ECO:0000313" key="5">
    <source>
        <dbReference type="EMBL" id="KPI89728.1"/>
    </source>
</evidence>
<dbReference type="GO" id="GO:0008312">
    <property type="term" value="F:7S RNA binding"/>
    <property type="evidence" value="ECO:0007669"/>
    <property type="project" value="InterPro"/>
</dbReference>
<accession>A0A0N1IMF8</accession>
<dbReference type="OMA" id="PVDEHYI"/>
<dbReference type="InterPro" id="IPR036521">
    <property type="entry name" value="SRP19-like_sf"/>
</dbReference>
<dbReference type="GO" id="GO:0006617">
    <property type="term" value="P:SRP-dependent cotranslational protein targeting to membrane, signal sequence recognition"/>
    <property type="evidence" value="ECO:0007669"/>
    <property type="project" value="TreeGrafter"/>
</dbReference>
<dbReference type="VEuPathDB" id="TriTrypDB:Lsey_0017_0070"/>
<dbReference type="GO" id="GO:0005786">
    <property type="term" value="C:signal recognition particle, endoplasmic reticulum targeting"/>
    <property type="evidence" value="ECO:0007669"/>
    <property type="project" value="UniProtKB-KW"/>
</dbReference>
<keyword evidence="2" id="KW-0963">Cytoplasm</keyword>
<dbReference type="AlphaFoldDB" id="A0A0N1IMF8"/>
<keyword evidence="6" id="KW-1185">Reference proteome</keyword>
<name>A0A0N1IMF8_LEPSE</name>
<evidence type="ECO:0000256" key="4">
    <source>
        <dbReference type="ARBA" id="ARBA00023274"/>
    </source>
</evidence>
<dbReference type="Pfam" id="PF01922">
    <property type="entry name" value="SRP19"/>
    <property type="match status" value="1"/>
</dbReference>
<gene>
    <name evidence="5" type="ORF">ABL78_1108</name>
</gene>
<proteinExistence type="predicted"/>